<sequence>MIKKIKETLGQIFHSPEATGSWSGDDITVNMDGGVGGSWKVESSDEEVEQPYVGVPAPDYLEIDPWFAPPVLSEKQMTYKEAHDKAVEEQQILDESETKESADIHQKLYEAASKNWTTVLESQGGSENFQEGPGGWMSGTGYGQFTR</sequence>
<reference evidence="2 3" key="1">
    <citation type="submission" date="2010-09" db="EMBL/GenBank/DDBJ databases">
        <title>The Genome Sequence of Synechococcus phage S-IOM18.</title>
        <authorList>
            <consortium name="The Broad Institute Genome Sequencing Platform"/>
            <person name="Henn M.R."/>
            <person name="Clokie M."/>
            <person name="Levin J."/>
            <person name="Malboeuf C."/>
            <person name="Casali M."/>
            <person name="Russ C."/>
            <person name="Lennon N."/>
            <person name="Chapman S.B."/>
            <person name="Erlich R."/>
            <person name="Young S.K."/>
            <person name="Yandava C."/>
            <person name="Zeng Q."/>
            <person name="Fitzgerald M.F."/>
            <person name="Alvarado L."/>
            <person name="Anderson S."/>
            <person name="Berlin A."/>
            <person name="Chen Z."/>
            <person name="Freedman E."/>
            <person name="Gellesch M."/>
            <person name="Goldberg J."/>
            <person name="Green L."/>
            <person name="Griggs A."/>
            <person name="Gujja S."/>
            <person name="Heilman E.R."/>
            <person name="Heiman D."/>
            <person name="Hollinger A."/>
            <person name="Howarth C."/>
            <person name="Larson L."/>
            <person name="Mehta T."/>
            <person name="Neiman D."/>
            <person name="Pearson M."/>
            <person name="Roberts A."/>
            <person name="Ryan E."/>
            <person name="Saif S."/>
            <person name="Shea T."/>
            <person name="Shenoy N."/>
            <person name="Sisk P."/>
            <person name="Stolte C."/>
            <person name="Sykes S."/>
            <person name="White J."/>
            <person name="Haas B."/>
            <person name="Nusbaum C."/>
            <person name="Birren B."/>
        </authorList>
    </citation>
    <scope>NUCLEOTIDE SEQUENCE [LARGE SCALE GENOMIC DNA]</scope>
    <source>
        <strain evidence="2 3">S-IOM18</strain>
    </source>
</reference>
<dbReference type="Proteomes" id="UP000204294">
    <property type="component" value="Segment"/>
</dbReference>
<dbReference type="EMBL" id="HQ317383">
    <property type="protein sequence ID" value="AGN33688.1"/>
    <property type="molecule type" value="Genomic_DNA"/>
</dbReference>
<evidence type="ECO:0000256" key="1">
    <source>
        <dbReference type="SAM" id="MobiDB-lite"/>
    </source>
</evidence>
<keyword evidence="3" id="KW-1185">Reference proteome</keyword>
<name>R9TLK4_9CAUD</name>
<protein>
    <submittedName>
        <fullName evidence="2">Uncharacterized protein</fullName>
    </submittedName>
</protein>
<evidence type="ECO:0000313" key="3">
    <source>
        <dbReference type="Proteomes" id="UP000204294"/>
    </source>
</evidence>
<evidence type="ECO:0000313" key="2">
    <source>
        <dbReference type="EMBL" id="AGN33688.1"/>
    </source>
</evidence>
<accession>R9TLK4</accession>
<feature type="compositionally biased region" description="Gly residues" evidence="1">
    <location>
        <begin position="132"/>
        <end position="147"/>
    </location>
</feature>
<dbReference type="GeneID" id="16045518"/>
<dbReference type="KEGG" id="vg:16045518"/>
<dbReference type="RefSeq" id="YP_008126502.1">
    <property type="nucleotide sequence ID" value="NC_021536.1"/>
</dbReference>
<dbReference type="OrthoDB" id="20756at10239"/>
<gene>
    <name evidence="2" type="ORF">SWYG_00179</name>
</gene>
<proteinExistence type="predicted"/>
<feature type="region of interest" description="Disordered" evidence="1">
    <location>
        <begin position="122"/>
        <end position="147"/>
    </location>
</feature>
<organism evidence="2 3">
    <name type="scientific">Synechococcus phage S-IOM18</name>
    <dbReference type="NCBI Taxonomy" id="754039"/>
    <lineage>
        <taxon>Viruses</taxon>
        <taxon>Duplodnaviria</taxon>
        <taxon>Heunggongvirae</taxon>
        <taxon>Uroviricota</taxon>
        <taxon>Caudoviricetes</taxon>
        <taxon>Pantevenvirales</taxon>
        <taxon>Kyanoviridae</taxon>
        <taxon>Tefnutvirus</taxon>
        <taxon>Tefnutvirus siom18</taxon>
    </lineage>
</organism>